<dbReference type="GO" id="GO:0005739">
    <property type="term" value="C:mitochondrion"/>
    <property type="evidence" value="ECO:0007669"/>
    <property type="project" value="TreeGrafter"/>
</dbReference>
<evidence type="ECO:0000313" key="2">
    <source>
        <dbReference type="Proteomes" id="UP000314982"/>
    </source>
</evidence>
<evidence type="ECO:0008006" key="3">
    <source>
        <dbReference type="Google" id="ProtNLM"/>
    </source>
</evidence>
<dbReference type="PANTHER" id="PTHR12271:SF133">
    <property type="entry name" value="POLY(A) RNA POLYMERASE, MITOCHONDRIAL"/>
    <property type="match status" value="1"/>
</dbReference>
<protein>
    <recommendedName>
        <fullName evidence="3">PAP-associated domain-containing protein</fullName>
    </recommendedName>
</protein>
<dbReference type="GO" id="GO:0031123">
    <property type="term" value="P:RNA 3'-end processing"/>
    <property type="evidence" value="ECO:0007669"/>
    <property type="project" value="TreeGrafter"/>
</dbReference>
<proteinExistence type="predicted"/>
<reference evidence="1" key="3">
    <citation type="submission" date="2025-09" db="UniProtKB">
        <authorList>
            <consortium name="Ensembl"/>
        </authorList>
    </citation>
    <scope>IDENTIFICATION</scope>
</reference>
<dbReference type="Ensembl" id="ENSHHUT00000024861.1">
    <property type="protein sequence ID" value="ENSHHUP00000023960.1"/>
    <property type="gene ID" value="ENSHHUG00000015047.1"/>
</dbReference>
<name>A0A4W5LEH4_9TELE</name>
<keyword evidence="2" id="KW-1185">Reference proteome</keyword>
<accession>A0A4W5LEH4</accession>
<dbReference type="GO" id="GO:1990817">
    <property type="term" value="F:poly(A) RNA polymerase activity"/>
    <property type="evidence" value="ECO:0007669"/>
    <property type="project" value="TreeGrafter"/>
</dbReference>
<organism evidence="1 2">
    <name type="scientific">Hucho hucho</name>
    <name type="common">huchen</name>
    <dbReference type="NCBI Taxonomy" id="62062"/>
    <lineage>
        <taxon>Eukaryota</taxon>
        <taxon>Metazoa</taxon>
        <taxon>Chordata</taxon>
        <taxon>Craniata</taxon>
        <taxon>Vertebrata</taxon>
        <taxon>Euteleostomi</taxon>
        <taxon>Actinopterygii</taxon>
        <taxon>Neopterygii</taxon>
        <taxon>Teleostei</taxon>
        <taxon>Protacanthopterygii</taxon>
        <taxon>Salmoniformes</taxon>
        <taxon>Salmonidae</taxon>
        <taxon>Salmoninae</taxon>
        <taxon>Hucho</taxon>
    </lineage>
</organism>
<dbReference type="Proteomes" id="UP000314982">
    <property type="component" value="Unassembled WGS sequence"/>
</dbReference>
<reference evidence="2" key="1">
    <citation type="submission" date="2018-06" db="EMBL/GenBank/DDBJ databases">
        <title>Genome assembly of Danube salmon.</title>
        <authorList>
            <person name="Macqueen D.J."/>
            <person name="Gundappa M.K."/>
        </authorList>
    </citation>
    <scope>NUCLEOTIDE SEQUENCE [LARGE SCALE GENOMIC DNA]</scope>
</reference>
<dbReference type="Gene3D" id="1.10.1410.10">
    <property type="match status" value="1"/>
</dbReference>
<dbReference type="SUPFAM" id="SSF81631">
    <property type="entry name" value="PAP/OAS1 substrate-binding domain"/>
    <property type="match status" value="1"/>
</dbReference>
<evidence type="ECO:0000313" key="1">
    <source>
        <dbReference type="Ensembl" id="ENSHHUP00000023960.1"/>
    </source>
</evidence>
<sequence length="86" mass="10123">MVLFFLQRRTVPILPTLDHLKELAGPLDKSVIEGKDCTFVSDFTKIQVQDNTETLEQLLKEFFEFYGTFTFNRMSLNFRRTPSSQR</sequence>
<reference evidence="1" key="2">
    <citation type="submission" date="2025-08" db="UniProtKB">
        <authorList>
            <consortium name="Ensembl"/>
        </authorList>
    </citation>
    <scope>IDENTIFICATION</scope>
</reference>
<dbReference type="GeneTree" id="ENSGT00940000158582"/>
<dbReference type="PANTHER" id="PTHR12271">
    <property type="entry name" value="POLY A POLYMERASE CID PAP -RELATED"/>
    <property type="match status" value="1"/>
</dbReference>
<dbReference type="AlphaFoldDB" id="A0A4W5LEH4"/>